<evidence type="ECO:0000313" key="2">
    <source>
        <dbReference type="EMBL" id="GAU25224.1"/>
    </source>
</evidence>
<protein>
    <recommendedName>
        <fullName evidence="1">At4g14310 8-bladed propeller domain-containing protein</fullName>
    </recommendedName>
</protein>
<dbReference type="OrthoDB" id="1907242at2759"/>
<dbReference type="Gene3D" id="2.130.10.10">
    <property type="entry name" value="YVTN repeat-like/Quinoprotein amine dehydrogenase"/>
    <property type="match status" value="1"/>
</dbReference>
<dbReference type="PANTHER" id="PTHR35492:SF1">
    <property type="entry name" value="TRANSDUCIN_WD40 REPEAT-LIKE SUPERFAMILY PROTEIN"/>
    <property type="match status" value="1"/>
</dbReference>
<dbReference type="PANTHER" id="PTHR35492">
    <property type="entry name" value="TRANSDUCIN/WD40 REPEAT-LIKE SUPERFAMILY PROTEIN"/>
    <property type="match status" value="1"/>
</dbReference>
<keyword evidence="3" id="KW-1185">Reference proteome</keyword>
<evidence type="ECO:0000313" key="3">
    <source>
        <dbReference type="Proteomes" id="UP000242715"/>
    </source>
</evidence>
<dbReference type="InterPro" id="IPR036322">
    <property type="entry name" value="WD40_repeat_dom_sf"/>
</dbReference>
<dbReference type="EMBL" id="DF973307">
    <property type="protein sequence ID" value="GAU25224.1"/>
    <property type="molecule type" value="Genomic_DNA"/>
</dbReference>
<organism evidence="2 3">
    <name type="scientific">Trifolium subterraneum</name>
    <name type="common">Subterranean clover</name>
    <dbReference type="NCBI Taxonomy" id="3900"/>
    <lineage>
        <taxon>Eukaryota</taxon>
        <taxon>Viridiplantae</taxon>
        <taxon>Streptophyta</taxon>
        <taxon>Embryophyta</taxon>
        <taxon>Tracheophyta</taxon>
        <taxon>Spermatophyta</taxon>
        <taxon>Magnoliopsida</taxon>
        <taxon>eudicotyledons</taxon>
        <taxon>Gunneridae</taxon>
        <taxon>Pentapetalae</taxon>
        <taxon>rosids</taxon>
        <taxon>fabids</taxon>
        <taxon>Fabales</taxon>
        <taxon>Fabaceae</taxon>
        <taxon>Papilionoideae</taxon>
        <taxon>50 kb inversion clade</taxon>
        <taxon>NPAAA clade</taxon>
        <taxon>Hologalegina</taxon>
        <taxon>IRL clade</taxon>
        <taxon>Trifolieae</taxon>
        <taxon>Trifolium</taxon>
    </lineage>
</organism>
<dbReference type="InterPro" id="IPR015943">
    <property type="entry name" value="WD40/YVTN_repeat-like_dom_sf"/>
</dbReference>
<dbReference type="AlphaFoldDB" id="A0A2Z6LYW5"/>
<sequence>MDSGFCSWDFDTQEVKGFRLEVGATSSRAAHRQQRTNSDGSTISKARQWWYKPCGPLIISTCSSQNSMKIFDIRDGEQVMRWEFQKPVVAMDYSSPLQWRDKGKVVVAEAESISLWDVNSLSIQPLVSVPFVVGKQISALHVNNTDAEPDGGVRRSSSEAEGNDGVFCTTDSINILDFRQPSGVGLKIPKDCSVNVDSVFSRGDSVYLGYTRSTRVKLKQPLIQQFSLRKQGLFCTYAFPAKRHAEPDDAISQIWVNSDIVMGVCGVGLYVFDALNDDALRVPK</sequence>
<dbReference type="InterPro" id="IPR045289">
    <property type="entry name" value="At4g14310-like"/>
</dbReference>
<dbReference type="Proteomes" id="UP000242715">
    <property type="component" value="Unassembled WGS sequence"/>
</dbReference>
<dbReference type="InterPro" id="IPR057442">
    <property type="entry name" value="Beta-prop_At4g14310"/>
</dbReference>
<name>A0A2Z6LYW5_TRISU</name>
<gene>
    <name evidence="2" type="ORF">TSUD_17360</name>
</gene>
<feature type="domain" description="At4g14310 8-bladed propeller" evidence="1">
    <location>
        <begin position="44"/>
        <end position="281"/>
    </location>
</feature>
<dbReference type="Pfam" id="PF25465">
    <property type="entry name" value="Beta-prop_At4g14310"/>
    <property type="match status" value="1"/>
</dbReference>
<reference evidence="3" key="1">
    <citation type="journal article" date="2017" name="Front. Plant Sci.">
        <title>Climate Clever Clovers: New Paradigm to Reduce the Environmental Footprint of Ruminants by Breeding Low Methanogenic Forages Utilizing Haplotype Variation.</title>
        <authorList>
            <person name="Kaur P."/>
            <person name="Appels R."/>
            <person name="Bayer P.E."/>
            <person name="Keeble-Gagnere G."/>
            <person name="Wang J."/>
            <person name="Hirakawa H."/>
            <person name="Shirasawa K."/>
            <person name="Vercoe P."/>
            <person name="Stefanova K."/>
            <person name="Durmic Z."/>
            <person name="Nichols P."/>
            <person name="Revell C."/>
            <person name="Isobe S.N."/>
            <person name="Edwards D."/>
            <person name="Erskine W."/>
        </authorList>
    </citation>
    <scope>NUCLEOTIDE SEQUENCE [LARGE SCALE GENOMIC DNA]</scope>
    <source>
        <strain evidence="3">cv. Daliak</strain>
    </source>
</reference>
<proteinExistence type="predicted"/>
<accession>A0A2Z6LYW5</accession>
<dbReference type="SUPFAM" id="SSF50978">
    <property type="entry name" value="WD40 repeat-like"/>
    <property type="match status" value="1"/>
</dbReference>
<evidence type="ECO:0000259" key="1">
    <source>
        <dbReference type="Pfam" id="PF25465"/>
    </source>
</evidence>